<accession>A0A1N6ZJA7</accession>
<evidence type="ECO:0000256" key="1">
    <source>
        <dbReference type="SAM" id="SignalP"/>
    </source>
</evidence>
<name>A0A1N6ZJA7_9BACT</name>
<sequence>MKHFVAFIFMLLVGYSSQAQSTTVPTPENQIKTAVLAAPADMREGATVLGYNQKGEVVTLRKGTNELICLADDPNQPGFSASCYHRDLEPFMARGRELRRQGVSANEIFDMREKEAKSGKLNMPKQPTTLFVYSAPEEQVNMRTGEVADGYLRYVVYIPWATAESTGLPLKPDQGSVAMPWIMHPGTHGAHIMINPPRNKAGQ</sequence>
<proteinExistence type="predicted"/>
<evidence type="ECO:0000313" key="2">
    <source>
        <dbReference type="EMBL" id="SIR26980.1"/>
    </source>
</evidence>
<keyword evidence="1" id="KW-0732">Signal</keyword>
<dbReference type="EMBL" id="FTNM01000004">
    <property type="protein sequence ID" value="SIR26980.1"/>
    <property type="molecule type" value="Genomic_DNA"/>
</dbReference>
<protein>
    <submittedName>
        <fullName evidence="2">Uncharacterized protein</fullName>
    </submittedName>
</protein>
<feature type="signal peptide" evidence="1">
    <location>
        <begin position="1"/>
        <end position="21"/>
    </location>
</feature>
<reference evidence="3" key="1">
    <citation type="submission" date="2017-01" db="EMBL/GenBank/DDBJ databases">
        <authorList>
            <person name="Varghese N."/>
            <person name="Submissions S."/>
        </authorList>
    </citation>
    <scope>NUCLEOTIDE SEQUENCE [LARGE SCALE GENOMIC DNA]</scope>
    <source>
        <strain evidence="3">DM9</strain>
    </source>
</reference>
<organism evidence="2 3">
    <name type="scientific">Pontibacter lucknowensis</name>
    <dbReference type="NCBI Taxonomy" id="1077936"/>
    <lineage>
        <taxon>Bacteria</taxon>
        <taxon>Pseudomonadati</taxon>
        <taxon>Bacteroidota</taxon>
        <taxon>Cytophagia</taxon>
        <taxon>Cytophagales</taxon>
        <taxon>Hymenobacteraceae</taxon>
        <taxon>Pontibacter</taxon>
    </lineage>
</organism>
<dbReference type="AlphaFoldDB" id="A0A1N6ZJA7"/>
<gene>
    <name evidence="2" type="ORF">SAMN05421545_3028</name>
</gene>
<dbReference type="OrthoDB" id="9793669at2"/>
<dbReference type="STRING" id="1077936.SAMN05421545_3028"/>
<keyword evidence="3" id="KW-1185">Reference proteome</keyword>
<dbReference type="RefSeq" id="WP_007655183.1">
    <property type="nucleotide sequence ID" value="NZ_FTNM01000004.1"/>
</dbReference>
<dbReference type="Proteomes" id="UP000185924">
    <property type="component" value="Unassembled WGS sequence"/>
</dbReference>
<evidence type="ECO:0000313" key="3">
    <source>
        <dbReference type="Proteomes" id="UP000185924"/>
    </source>
</evidence>
<feature type="chain" id="PRO_5009940008" evidence="1">
    <location>
        <begin position="22"/>
        <end position="203"/>
    </location>
</feature>